<evidence type="ECO:0000259" key="8">
    <source>
        <dbReference type="Pfam" id="PF21269"/>
    </source>
</evidence>
<dbReference type="InterPro" id="IPR052078">
    <property type="entry name" value="Trehalose_Metab_GTase"/>
</dbReference>
<dbReference type="Proteomes" id="UP000000483">
    <property type="component" value="Chromosome"/>
</dbReference>
<evidence type="ECO:0000313" key="10">
    <source>
        <dbReference type="Proteomes" id="UP000000483"/>
    </source>
</evidence>
<keyword evidence="5 9" id="KW-0808">Transferase</keyword>
<dbReference type="KEGG" id="dao:Desac_2074"/>
<dbReference type="PANTHER" id="PTHR47779">
    <property type="entry name" value="SYNTHASE (CCG-9), PUTATIVE (AFU_ORTHOLOGUE AFUA_3G12100)-RELATED"/>
    <property type="match status" value="1"/>
</dbReference>
<sequence length="413" mass="46959">MINHTRIVRIEDYEELVGAETVERIIRKASSLRDLHVVNVNSTYYGGGVAELLGSMSILMNSVGIKTGWRVIQGSPDFFSITKKMHNALQGGEINLTERKKEIYEEVVYENVIRTHLDHDLVIIHDPQPLPMINHYRKRGPWIWRGHVDLSRPNPELWQYFRPMVEKYDAVIFSIKEYAQELKTPQLFFMPAIDPFSIKNHRLSEEEIDERLSHYNIPTDLPLVVQVSRFDVWKDPQGVVEAFKIARQEVDCTLVLLGNVATDDPEGPEVYASLLDSQEERLIILSVQDTALVNALQSRAAVVLQKSLREGFGLTVTEAMWKGTPVIGGNVGGIRYQIRDGVNGFLVNTVEEAAARIVQVVKGKALRQRLGEAARETVRQNFLLSRNLEQYLDLFSSFETNFTLKHIPVSGKP</sequence>
<protein>
    <submittedName>
        <fullName evidence="9">Glycosyl transferase group 1</fullName>
    </submittedName>
</protein>
<dbReference type="Gene3D" id="3.40.50.2000">
    <property type="entry name" value="Glycogen Phosphorylase B"/>
    <property type="match status" value="2"/>
</dbReference>
<reference evidence="9 10" key="1">
    <citation type="journal article" date="2011" name="Stand. Genomic Sci.">
        <title>Complete genome sequence of the acetate-degrading sulfate reducer Desulfobacca acetoxidans type strain (ASRB2).</title>
        <authorList>
            <person name="Goker M."/>
            <person name="Teshima H."/>
            <person name="Lapidus A."/>
            <person name="Nolan M."/>
            <person name="Lucas S."/>
            <person name="Hammon N."/>
            <person name="Deshpande S."/>
            <person name="Cheng J.F."/>
            <person name="Tapia R."/>
            <person name="Han C."/>
            <person name="Goodwin L."/>
            <person name="Pitluck S."/>
            <person name="Huntemann M."/>
            <person name="Liolios K."/>
            <person name="Ivanova N."/>
            <person name="Pagani I."/>
            <person name="Mavromatis K."/>
            <person name="Ovchinikova G."/>
            <person name="Pati A."/>
            <person name="Chen A."/>
            <person name="Palaniappan K."/>
            <person name="Land M."/>
            <person name="Hauser L."/>
            <person name="Brambilla E.M."/>
            <person name="Rohde M."/>
            <person name="Spring S."/>
            <person name="Detter J.C."/>
            <person name="Woyke T."/>
            <person name="Bristow J."/>
            <person name="Eisen J.A."/>
            <person name="Markowitz V."/>
            <person name="Hugenholtz P."/>
            <person name="Kyrpides N.C."/>
            <person name="Klenk H.P."/>
        </authorList>
    </citation>
    <scope>NUCLEOTIDE SEQUENCE [LARGE SCALE GENOMIC DNA]</scope>
    <source>
        <strain evidence="10">ATCC 700848 / DSM 11109 / ASRB2</strain>
    </source>
</reference>
<keyword evidence="3" id="KW-0313">Glucose metabolism</keyword>
<evidence type="ECO:0000259" key="7">
    <source>
        <dbReference type="Pfam" id="PF00534"/>
    </source>
</evidence>
<reference evidence="10" key="2">
    <citation type="submission" date="2011-03" db="EMBL/GenBank/DDBJ databases">
        <title>The complete genome of Desulfobacca acetoxidans DSM 11109.</title>
        <authorList>
            <consortium name="US DOE Joint Genome Institute (JGI-PGF)"/>
            <person name="Lucas S."/>
            <person name="Copeland A."/>
            <person name="Lapidus A."/>
            <person name="Bruce D."/>
            <person name="Goodwin L."/>
            <person name="Pitluck S."/>
            <person name="Peters L."/>
            <person name="Kyrpides N."/>
            <person name="Mavromatis K."/>
            <person name="Ivanova N."/>
            <person name="Ovchinnikova G."/>
            <person name="Teshima H."/>
            <person name="Detter J.C."/>
            <person name="Han C."/>
            <person name="Land M."/>
            <person name="Hauser L."/>
            <person name="Markowitz V."/>
            <person name="Cheng J.-F."/>
            <person name="Hugenholtz P."/>
            <person name="Woyke T."/>
            <person name="Wu D."/>
            <person name="Spring S."/>
            <person name="Schueler E."/>
            <person name="Brambilla E."/>
            <person name="Klenk H.-P."/>
            <person name="Eisen J.A."/>
        </authorList>
    </citation>
    <scope>NUCLEOTIDE SEQUENCE [LARGE SCALE GENOMIC DNA]</scope>
    <source>
        <strain evidence="10">ATCC 700848 / DSM 11109 / ASRB2</strain>
    </source>
</reference>
<name>F2NJV9_DESAR</name>
<gene>
    <name evidence="9" type="ordered locus">Desac_2074</name>
</gene>
<evidence type="ECO:0000256" key="5">
    <source>
        <dbReference type="ARBA" id="ARBA00022679"/>
    </source>
</evidence>
<dbReference type="Pfam" id="PF21269">
    <property type="entry name" value="TreT_GT1"/>
    <property type="match status" value="1"/>
</dbReference>
<evidence type="ECO:0000256" key="6">
    <source>
        <dbReference type="ARBA" id="ARBA00023277"/>
    </source>
</evidence>
<keyword evidence="4" id="KW-0328">Glycosyltransferase</keyword>
<dbReference type="PANTHER" id="PTHR47779:SF1">
    <property type="entry name" value="SYNTHASE (CCG-9), PUTATIVE (AFU_ORTHOLOGUE AFUA_3G12100)-RELATED"/>
    <property type="match status" value="1"/>
</dbReference>
<evidence type="ECO:0000313" key="9">
    <source>
        <dbReference type="EMBL" id="AEB09903.1"/>
    </source>
</evidence>
<evidence type="ECO:0000256" key="4">
    <source>
        <dbReference type="ARBA" id="ARBA00022676"/>
    </source>
</evidence>
<dbReference type="OrthoDB" id="9790710at2"/>
<dbReference type="HOGENOM" id="CLU_045353_0_0_7"/>
<dbReference type="AlphaFoldDB" id="F2NJV9"/>
<dbReference type="STRING" id="880072.Desac_2074"/>
<feature type="domain" description="Glycosyl transferase family 1" evidence="7">
    <location>
        <begin position="214"/>
        <end position="376"/>
    </location>
</feature>
<evidence type="ECO:0000256" key="3">
    <source>
        <dbReference type="ARBA" id="ARBA00022526"/>
    </source>
</evidence>
<dbReference type="InterPro" id="IPR049438">
    <property type="entry name" value="TreT_GT1"/>
</dbReference>
<dbReference type="EMBL" id="CP002629">
    <property type="protein sequence ID" value="AEB09903.1"/>
    <property type="molecule type" value="Genomic_DNA"/>
</dbReference>
<dbReference type="eggNOG" id="COG0438">
    <property type="taxonomic scope" value="Bacteria"/>
</dbReference>
<dbReference type="GO" id="GO:0016757">
    <property type="term" value="F:glycosyltransferase activity"/>
    <property type="evidence" value="ECO:0007669"/>
    <property type="project" value="UniProtKB-KW"/>
</dbReference>
<comment type="subunit">
    <text evidence="2">Homodimer.</text>
</comment>
<dbReference type="SUPFAM" id="SSF53756">
    <property type="entry name" value="UDP-Glycosyltransferase/glycogen phosphorylase"/>
    <property type="match status" value="1"/>
</dbReference>
<organism evidence="9 10">
    <name type="scientific">Desulfobacca acetoxidans (strain ATCC 700848 / DSM 11109 / ASRB2)</name>
    <dbReference type="NCBI Taxonomy" id="880072"/>
    <lineage>
        <taxon>Bacteria</taxon>
        <taxon>Pseudomonadati</taxon>
        <taxon>Thermodesulfobacteriota</taxon>
        <taxon>Desulfobaccia</taxon>
        <taxon>Desulfobaccales</taxon>
        <taxon>Desulfobaccaceae</taxon>
        <taxon>Desulfobacca</taxon>
    </lineage>
</organism>
<evidence type="ECO:0000256" key="2">
    <source>
        <dbReference type="ARBA" id="ARBA00011738"/>
    </source>
</evidence>
<feature type="domain" description="Trehalose synthase N-terminal" evidence="8">
    <location>
        <begin position="39"/>
        <end position="180"/>
    </location>
</feature>
<proteinExistence type="inferred from homology"/>
<dbReference type="GO" id="GO:0006006">
    <property type="term" value="P:glucose metabolic process"/>
    <property type="evidence" value="ECO:0007669"/>
    <property type="project" value="UniProtKB-KW"/>
</dbReference>
<dbReference type="Pfam" id="PF00534">
    <property type="entry name" value="Glycos_transf_1"/>
    <property type="match status" value="1"/>
</dbReference>
<keyword evidence="10" id="KW-1185">Reference proteome</keyword>
<accession>F2NJV9</accession>
<dbReference type="RefSeq" id="WP_013707012.1">
    <property type="nucleotide sequence ID" value="NC_015388.1"/>
</dbReference>
<keyword evidence="6" id="KW-0119">Carbohydrate metabolism</keyword>
<evidence type="ECO:0000256" key="1">
    <source>
        <dbReference type="ARBA" id="ARBA00009481"/>
    </source>
</evidence>
<comment type="similarity">
    <text evidence="1">Belongs to the glycosyltransferase group 1 family. Glycosyltransferase 4 subfamily.</text>
</comment>
<dbReference type="InterPro" id="IPR001296">
    <property type="entry name" value="Glyco_trans_1"/>
</dbReference>